<evidence type="ECO:0000256" key="11">
    <source>
        <dbReference type="ARBA" id="ARBA00047635"/>
    </source>
</evidence>
<dbReference type="KEGG" id="dhe:111594671"/>
<dbReference type="GO" id="GO:0003723">
    <property type="term" value="F:RNA binding"/>
    <property type="evidence" value="ECO:0007669"/>
    <property type="project" value="InterPro"/>
</dbReference>
<dbReference type="AlphaFoldDB" id="A0A6J1LCM7"/>
<comment type="function">
    <text evidence="6">Specifically deaminates adenosine-37 to inosine in tRNA-Ala.</text>
</comment>
<dbReference type="InterPro" id="IPR002466">
    <property type="entry name" value="A_deamin"/>
</dbReference>
<keyword evidence="4" id="KW-0862">Zinc</keyword>
<sequence>MGSKNECQPTLHQISELCYNKFRDLPKTGKPTKKQWTVLAGIVQYDKDTQTSKVVALATGTRCIGASKLCTRGYILNDCHAEVLVRRAFLRYLHNELLKAMMRTGDVDQSIFTWQTATACFALNKQLEYHLLSTQTPCGDACIVATDELTNEGPAKRARLDLEPSLPLTNTSPIYTGAKLISQPANFLSDDMLQTPAELRTKPGRGERTLSMSCSDKLSRWNVLGVQGALLDMLIDKPIYFTSYNFCCAEANLESLERAIYRRWQGRDCMLNRYKPQQPLIRIDNNLTFELAQRMDWQPSPSSLIWALVPDLHRPFEIAVNGKRQGITKQRLNTPQAALSVSKYKLFISFLDLLSGCSKLREKLGLNLEELQNLSYFELKALAKDYQSAWQQLKSNYFKLWTTKPKDLLEFSKQPENDFEFSKKTAGNK</sequence>
<dbReference type="PANTHER" id="PTHR46516">
    <property type="entry name" value="TRNA-SPECIFIC ADENOSINE DEAMINASE 1"/>
    <property type="match status" value="1"/>
</dbReference>
<keyword evidence="13" id="KW-1185">Reference proteome</keyword>
<keyword evidence="3" id="KW-0378">Hydrolase</keyword>
<dbReference type="GO" id="GO:0043829">
    <property type="term" value="F:tRNA-specific adenosine-37 deaminase activity"/>
    <property type="evidence" value="ECO:0007669"/>
    <property type="project" value="UniProtKB-EC"/>
</dbReference>
<organism evidence="13 14">
    <name type="scientific">Drosophila hydei</name>
    <name type="common">Fruit fly</name>
    <dbReference type="NCBI Taxonomy" id="7224"/>
    <lineage>
        <taxon>Eukaryota</taxon>
        <taxon>Metazoa</taxon>
        <taxon>Ecdysozoa</taxon>
        <taxon>Arthropoda</taxon>
        <taxon>Hexapoda</taxon>
        <taxon>Insecta</taxon>
        <taxon>Pterygota</taxon>
        <taxon>Neoptera</taxon>
        <taxon>Endopterygota</taxon>
        <taxon>Diptera</taxon>
        <taxon>Brachycera</taxon>
        <taxon>Muscomorpha</taxon>
        <taxon>Ephydroidea</taxon>
        <taxon>Drosophilidae</taxon>
        <taxon>Drosophila</taxon>
    </lineage>
</organism>
<evidence type="ECO:0000256" key="7">
    <source>
        <dbReference type="ARBA" id="ARBA00038326"/>
    </source>
</evidence>
<dbReference type="OrthoDB" id="416253at2759"/>
<dbReference type="Proteomes" id="UP000504633">
    <property type="component" value="Unplaced"/>
</dbReference>
<proteinExistence type="inferred from homology"/>
<evidence type="ECO:0000259" key="12">
    <source>
        <dbReference type="PROSITE" id="PS50141"/>
    </source>
</evidence>
<name>A0A6J1LCM7_DROHY</name>
<keyword evidence="1" id="KW-0819">tRNA processing</keyword>
<dbReference type="Pfam" id="PF02137">
    <property type="entry name" value="A_deamin"/>
    <property type="match status" value="1"/>
</dbReference>
<evidence type="ECO:0000313" key="14">
    <source>
        <dbReference type="RefSeq" id="XP_023163845.2"/>
    </source>
</evidence>
<dbReference type="OMA" id="HPKKITY"/>
<dbReference type="PROSITE" id="PS50141">
    <property type="entry name" value="A_DEAMIN_EDITASE"/>
    <property type="match status" value="1"/>
</dbReference>
<dbReference type="EC" id="3.5.4.34" evidence="8"/>
<protein>
    <recommendedName>
        <fullName evidence="9">tRNA-specific adenosine deaminase 1</fullName>
        <ecNumber evidence="8">3.5.4.34</ecNumber>
    </recommendedName>
    <alternativeName>
        <fullName evidence="10">tRNA-specific adenosine-37 deaminase</fullName>
    </alternativeName>
</protein>
<feature type="domain" description="A to I editase" evidence="12">
    <location>
        <begin position="56"/>
        <end position="411"/>
    </location>
</feature>
<accession>A0A6J1LCM7</accession>
<evidence type="ECO:0000256" key="5">
    <source>
        <dbReference type="ARBA" id="ARBA00037026"/>
    </source>
</evidence>
<evidence type="ECO:0000256" key="8">
    <source>
        <dbReference type="ARBA" id="ARBA00038940"/>
    </source>
</evidence>
<dbReference type="CTD" id="23536"/>
<dbReference type="RefSeq" id="XP_023163845.2">
    <property type="nucleotide sequence ID" value="XM_023308077.2"/>
</dbReference>
<gene>
    <name evidence="14" type="primary">LOC111594671</name>
</gene>
<dbReference type="SMART" id="SM00552">
    <property type="entry name" value="ADEAMc"/>
    <property type="match status" value="1"/>
</dbReference>
<dbReference type="PANTHER" id="PTHR46516:SF1">
    <property type="entry name" value="TRNA-SPECIFIC ADENOSINE DEAMINASE 1"/>
    <property type="match status" value="1"/>
</dbReference>
<evidence type="ECO:0000256" key="10">
    <source>
        <dbReference type="ARBA" id="ARBA00041760"/>
    </source>
</evidence>
<evidence type="ECO:0000313" key="13">
    <source>
        <dbReference type="Proteomes" id="UP000504633"/>
    </source>
</evidence>
<comment type="similarity">
    <text evidence="7">Belongs to the ADAT1 family.</text>
</comment>
<dbReference type="GO" id="GO:0046872">
    <property type="term" value="F:metal ion binding"/>
    <property type="evidence" value="ECO:0007669"/>
    <property type="project" value="UniProtKB-KW"/>
</dbReference>
<evidence type="ECO:0000256" key="2">
    <source>
        <dbReference type="ARBA" id="ARBA00022723"/>
    </source>
</evidence>
<evidence type="ECO:0000256" key="9">
    <source>
        <dbReference type="ARBA" id="ARBA00040502"/>
    </source>
</evidence>
<evidence type="ECO:0000256" key="6">
    <source>
        <dbReference type="ARBA" id="ARBA00037784"/>
    </source>
</evidence>
<keyword evidence="2" id="KW-0479">Metal-binding</keyword>
<dbReference type="GO" id="GO:0008033">
    <property type="term" value="P:tRNA processing"/>
    <property type="evidence" value="ECO:0007669"/>
    <property type="project" value="UniProtKB-KW"/>
</dbReference>
<comment type="catalytic activity">
    <reaction evidence="11">
        <text>adenosine(37) in tRNA(Ala) + H2O + H(+) = inosine(37) in tRNA(Ala) + NH4(+)</text>
        <dbReference type="Rhea" id="RHEA:50968"/>
        <dbReference type="Rhea" id="RHEA-COMP:12855"/>
        <dbReference type="Rhea" id="RHEA-COMP:12856"/>
        <dbReference type="ChEBI" id="CHEBI:15377"/>
        <dbReference type="ChEBI" id="CHEBI:15378"/>
        <dbReference type="ChEBI" id="CHEBI:28938"/>
        <dbReference type="ChEBI" id="CHEBI:74411"/>
        <dbReference type="ChEBI" id="CHEBI:82852"/>
        <dbReference type="EC" id="3.5.4.34"/>
    </reaction>
</comment>
<evidence type="ECO:0000256" key="4">
    <source>
        <dbReference type="ARBA" id="ARBA00022833"/>
    </source>
</evidence>
<evidence type="ECO:0000256" key="1">
    <source>
        <dbReference type="ARBA" id="ARBA00022694"/>
    </source>
</evidence>
<reference evidence="14" key="1">
    <citation type="submission" date="2025-08" db="UniProtKB">
        <authorList>
            <consortium name="RefSeq"/>
        </authorList>
    </citation>
    <scope>IDENTIFICATION</scope>
    <source>
        <strain evidence="14">15085-1641.00</strain>
        <tissue evidence="14">Whole body</tissue>
    </source>
</reference>
<dbReference type="GeneID" id="111594671"/>
<evidence type="ECO:0000256" key="3">
    <source>
        <dbReference type="ARBA" id="ARBA00022801"/>
    </source>
</evidence>
<comment type="cofactor">
    <cofactor evidence="5">
        <name>1D-myo-inositol hexakisphosphate</name>
        <dbReference type="ChEBI" id="CHEBI:58130"/>
    </cofactor>
</comment>